<dbReference type="GO" id="GO:0004514">
    <property type="term" value="F:nicotinate-nucleotide diphosphorylase (carboxylating) activity"/>
    <property type="evidence" value="ECO:0007669"/>
    <property type="project" value="InterPro"/>
</dbReference>
<dbReference type="Gene3D" id="3.20.20.70">
    <property type="entry name" value="Aldolase class I"/>
    <property type="match status" value="1"/>
</dbReference>
<evidence type="ECO:0000256" key="2">
    <source>
        <dbReference type="ARBA" id="ARBA00010897"/>
    </source>
</evidence>
<dbReference type="InterPro" id="IPR002638">
    <property type="entry name" value="Quinolinate_PRibosylTrfase_C"/>
</dbReference>
<keyword evidence="12" id="KW-0328">Glycosyltransferase</keyword>
<keyword evidence="7 9" id="KW-0808">Transferase</keyword>
<dbReference type="PANTHER" id="PTHR11098:SF1">
    <property type="entry name" value="NICOTINATE PHOSPHORIBOSYLTRANSFERASE"/>
    <property type="match status" value="1"/>
</dbReference>
<feature type="domain" description="Nicotinate phosphoribosyltransferase N-terminal" evidence="11">
    <location>
        <begin position="6"/>
        <end position="128"/>
    </location>
</feature>
<evidence type="ECO:0000313" key="13">
    <source>
        <dbReference type="Proteomes" id="UP000273982"/>
    </source>
</evidence>
<dbReference type="PANTHER" id="PTHR11098">
    <property type="entry name" value="NICOTINATE PHOSPHORIBOSYLTRANSFERASE"/>
    <property type="match status" value="1"/>
</dbReference>
<comment type="similarity">
    <text evidence="2 9">Belongs to the NAPRTase family.</text>
</comment>
<dbReference type="NCBIfam" id="TIGR01513">
    <property type="entry name" value="NAPRTase_put"/>
    <property type="match status" value="1"/>
</dbReference>
<evidence type="ECO:0000256" key="1">
    <source>
        <dbReference type="ARBA" id="ARBA00004952"/>
    </source>
</evidence>
<evidence type="ECO:0000259" key="11">
    <source>
        <dbReference type="Pfam" id="PF17767"/>
    </source>
</evidence>
<dbReference type="SUPFAM" id="SSF54675">
    <property type="entry name" value="Nicotinate/Quinolinate PRTase N-terminal domain-like"/>
    <property type="match status" value="1"/>
</dbReference>
<dbReference type="FunFam" id="3.20.20.70:FF:000076">
    <property type="entry name" value="Nicotinate phosphoribosyltransferase"/>
    <property type="match status" value="1"/>
</dbReference>
<dbReference type="InterPro" id="IPR040727">
    <property type="entry name" value="NAPRTase_N"/>
</dbReference>
<keyword evidence="6 9" id="KW-0662">Pyridine nucleotide biosynthesis</keyword>
<evidence type="ECO:0000256" key="8">
    <source>
        <dbReference type="ARBA" id="ARBA00048668"/>
    </source>
</evidence>
<protein>
    <recommendedName>
        <fullName evidence="3 9">Nicotinate phosphoribosyltransferase</fullName>
        <ecNumber evidence="3 9">6.3.4.21</ecNumber>
    </recommendedName>
</protein>
<dbReference type="PIRSF" id="PIRSF000484">
    <property type="entry name" value="NAPRT"/>
    <property type="match status" value="1"/>
</dbReference>
<dbReference type="GO" id="GO:0005829">
    <property type="term" value="C:cytosol"/>
    <property type="evidence" value="ECO:0007669"/>
    <property type="project" value="TreeGrafter"/>
</dbReference>
<dbReference type="NCBIfam" id="NF006696">
    <property type="entry name" value="PRK09243.1-3"/>
    <property type="match status" value="1"/>
</dbReference>
<evidence type="ECO:0000256" key="9">
    <source>
        <dbReference type="RuleBase" id="RU365100"/>
    </source>
</evidence>
<proteinExistence type="inferred from homology"/>
<evidence type="ECO:0000256" key="5">
    <source>
        <dbReference type="ARBA" id="ARBA00022598"/>
    </source>
</evidence>
<dbReference type="KEGG" id="mros:EHO51_07915"/>
<dbReference type="EMBL" id="CP034086">
    <property type="protein sequence ID" value="AZG76650.1"/>
    <property type="molecule type" value="Genomic_DNA"/>
</dbReference>
<evidence type="ECO:0000256" key="7">
    <source>
        <dbReference type="ARBA" id="ARBA00022679"/>
    </source>
</evidence>
<organism evidence="12 13">
    <name type="scientific">Methylocystis rosea</name>
    <dbReference type="NCBI Taxonomy" id="173366"/>
    <lineage>
        <taxon>Bacteria</taxon>
        <taxon>Pseudomonadati</taxon>
        <taxon>Pseudomonadota</taxon>
        <taxon>Alphaproteobacteria</taxon>
        <taxon>Hyphomicrobiales</taxon>
        <taxon>Methylocystaceae</taxon>
        <taxon>Methylocystis</taxon>
    </lineage>
</organism>
<dbReference type="Pfam" id="PF17767">
    <property type="entry name" value="NAPRTase_N"/>
    <property type="match status" value="1"/>
</dbReference>
<keyword evidence="4" id="KW-0597">Phosphoprotein</keyword>
<evidence type="ECO:0000256" key="6">
    <source>
        <dbReference type="ARBA" id="ARBA00022642"/>
    </source>
</evidence>
<dbReference type="InterPro" id="IPR013785">
    <property type="entry name" value="Aldolase_TIM"/>
</dbReference>
<dbReference type="InterPro" id="IPR007229">
    <property type="entry name" value="Nic_PRibTrfase-Fam"/>
</dbReference>
<sequence length="443" mass="48567">MSSSALFADLYEFAMLRAYFELGMNAKATFSLFVRELPRQRNFLIAAGLDDLLHEIEHWRFEPNHIDYLSSLKISSQPFLDWLADFRFSGDIYAMREGTPFFENEPILEVVAPIAEAQLIETLVLNQIGLQTILASKAARVVAAARGASVVDFGARRAQGMDAATKGARAFYIAGVESTSNVAAGQAYGLPLTGTMAHSFVEACASEMDAFQSFSEVFPDTTLLVDTYDTLEGVKKVVALAKARGPNFNIRAVRLDSGDLDMLSRQTRRILDDAGLTDVRIVASGGLEETKIDALTSRGAPIDVFGVGTDMAASSDAPNIDIAYKLTEYAGKGRMKLSAGKRSLPGRKQVFREFRDGVAVRDVIAREGETLPGVPLLQPVMLSGRRVAEQSCDLPQIRDYAKAQLAALPPHLRMLQSREARYDVAISDELASYERETRAHLIE</sequence>
<dbReference type="InterPro" id="IPR036068">
    <property type="entry name" value="Nicotinate_pribotase-like_C"/>
</dbReference>
<comment type="catalytic activity">
    <reaction evidence="8 9">
        <text>5-phospho-alpha-D-ribose 1-diphosphate + nicotinate + ATP + H2O = nicotinate beta-D-ribonucleotide + ADP + phosphate + diphosphate</text>
        <dbReference type="Rhea" id="RHEA:36163"/>
        <dbReference type="ChEBI" id="CHEBI:15377"/>
        <dbReference type="ChEBI" id="CHEBI:30616"/>
        <dbReference type="ChEBI" id="CHEBI:32544"/>
        <dbReference type="ChEBI" id="CHEBI:33019"/>
        <dbReference type="ChEBI" id="CHEBI:43474"/>
        <dbReference type="ChEBI" id="CHEBI:57502"/>
        <dbReference type="ChEBI" id="CHEBI:58017"/>
        <dbReference type="ChEBI" id="CHEBI:456216"/>
        <dbReference type="EC" id="6.3.4.21"/>
    </reaction>
</comment>
<dbReference type="RefSeq" id="WP_124738423.1">
    <property type="nucleotide sequence ID" value="NZ_CP034086.1"/>
</dbReference>
<dbReference type="NCBIfam" id="NF009131">
    <property type="entry name" value="PRK12484.1"/>
    <property type="match status" value="1"/>
</dbReference>
<dbReference type="Proteomes" id="UP000273982">
    <property type="component" value="Chromosome"/>
</dbReference>
<dbReference type="Gene3D" id="3.20.140.10">
    <property type="entry name" value="nicotinate phosphoribosyltransferase"/>
    <property type="match status" value="2"/>
</dbReference>
<comment type="function">
    <text evidence="9">Catalyzes the first step in the biosynthesis of NAD from nicotinic acid, the ATP-dependent synthesis of beta-nicotinate D-ribonucleotide from nicotinate and 5-phospho-D-ribose 1-phosphate.</text>
</comment>
<feature type="domain" description="Quinolinate phosphoribosyl transferase C-terminal" evidence="10">
    <location>
        <begin position="135"/>
        <end position="323"/>
    </location>
</feature>
<keyword evidence="5 9" id="KW-0436">Ligase</keyword>
<name>A0A3G8M6B1_9HYPH</name>
<evidence type="ECO:0000256" key="3">
    <source>
        <dbReference type="ARBA" id="ARBA00013236"/>
    </source>
</evidence>
<accession>A0A3G8M6B1</accession>
<dbReference type="CDD" id="cd01570">
    <property type="entry name" value="NAPRTase_A"/>
    <property type="match status" value="1"/>
</dbReference>
<comment type="pathway">
    <text evidence="1 9">Cofactor biosynthesis; NAD(+) biosynthesis; nicotinate D-ribonucleotide from nicotinate: step 1/1.</text>
</comment>
<dbReference type="AlphaFoldDB" id="A0A3G8M6B1"/>
<dbReference type="GO" id="GO:0004516">
    <property type="term" value="F:nicotinate phosphoribosyltransferase activity"/>
    <property type="evidence" value="ECO:0007669"/>
    <property type="project" value="UniProtKB-UniRule"/>
</dbReference>
<dbReference type="SUPFAM" id="SSF51690">
    <property type="entry name" value="Nicotinate/Quinolinate PRTase C-terminal domain-like"/>
    <property type="match status" value="1"/>
</dbReference>
<dbReference type="GO" id="GO:0034355">
    <property type="term" value="P:NAD+ biosynthetic process via the salvage pathway"/>
    <property type="evidence" value="ECO:0007669"/>
    <property type="project" value="UniProtKB-ARBA"/>
</dbReference>
<evidence type="ECO:0000256" key="4">
    <source>
        <dbReference type="ARBA" id="ARBA00022553"/>
    </source>
</evidence>
<dbReference type="GO" id="GO:0047280">
    <property type="term" value="F:nicotinamide phosphoribosyltransferase activity"/>
    <property type="evidence" value="ECO:0007669"/>
    <property type="project" value="UniProtKB-ARBA"/>
</dbReference>
<gene>
    <name evidence="12" type="ORF">EHO51_07915</name>
</gene>
<comment type="PTM">
    <text evidence="9">Transiently phosphorylated on a His residue during the reaction cycle. Phosphorylation strongly increases the affinity for substrates and increases the rate of nicotinate D-ribonucleotide production. Dephosphorylation regenerates the low-affinity form of the enzyme, leading to product release.</text>
</comment>
<dbReference type="Pfam" id="PF01729">
    <property type="entry name" value="QRPTase_C"/>
    <property type="match status" value="1"/>
</dbReference>
<dbReference type="UniPathway" id="UPA00253">
    <property type="reaction ID" value="UER00457"/>
</dbReference>
<dbReference type="InterPro" id="IPR006405">
    <property type="entry name" value="Nic_PRibTrfase_pncB"/>
</dbReference>
<dbReference type="EC" id="6.3.4.21" evidence="3 9"/>
<evidence type="ECO:0000313" key="12">
    <source>
        <dbReference type="EMBL" id="AZG76650.1"/>
    </source>
</evidence>
<reference evidence="12 13" key="1">
    <citation type="submission" date="2018-11" db="EMBL/GenBank/DDBJ databases">
        <title>Genome squencing of methanotrophic bacteria isolated from alkaline groundwater in Korea.</title>
        <authorList>
            <person name="Nguyen L.N."/>
        </authorList>
    </citation>
    <scope>NUCLEOTIDE SEQUENCE [LARGE SCALE GENOMIC DNA]</scope>
    <source>
        <strain evidence="12 13">GW6</strain>
    </source>
</reference>
<evidence type="ECO:0000259" key="10">
    <source>
        <dbReference type="Pfam" id="PF01729"/>
    </source>
</evidence>